<keyword evidence="2" id="KW-1185">Reference proteome</keyword>
<proteinExistence type="predicted"/>
<organism evidence="1 2">
    <name type="scientific">Stephania cephalantha</name>
    <dbReference type="NCBI Taxonomy" id="152367"/>
    <lineage>
        <taxon>Eukaryota</taxon>
        <taxon>Viridiplantae</taxon>
        <taxon>Streptophyta</taxon>
        <taxon>Embryophyta</taxon>
        <taxon>Tracheophyta</taxon>
        <taxon>Spermatophyta</taxon>
        <taxon>Magnoliopsida</taxon>
        <taxon>Ranunculales</taxon>
        <taxon>Menispermaceae</taxon>
        <taxon>Menispermoideae</taxon>
        <taxon>Cissampelideae</taxon>
        <taxon>Stephania</taxon>
    </lineage>
</organism>
<reference evidence="1 2" key="1">
    <citation type="submission" date="2024-01" db="EMBL/GenBank/DDBJ databases">
        <title>Genome assemblies of Stephania.</title>
        <authorList>
            <person name="Yang L."/>
        </authorList>
    </citation>
    <scope>NUCLEOTIDE SEQUENCE [LARGE SCALE GENOMIC DNA]</scope>
    <source>
        <strain evidence="1">JXDWG</strain>
        <tissue evidence="1">Leaf</tissue>
    </source>
</reference>
<gene>
    <name evidence="1" type="ORF">Scep_004824</name>
</gene>
<protein>
    <submittedName>
        <fullName evidence="1">Uncharacterized protein</fullName>
    </submittedName>
</protein>
<accession>A0AAP0KVN7</accession>
<evidence type="ECO:0000313" key="2">
    <source>
        <dbReference type="Proteomes" id="UP001419268"/>
    </source>
</evidence>
<dbReference type="AlphaFoldDB" id="A0AAP0KVN7"/>
<comment type="caution">
    <text evidence="1">The sequence shown here is derived from an EMBL/GenBank/DDBJ whole genome shotgun (WGS) entry which is preliminary data.</text>
</comment>
<evidence type="ECO:0000313" key="1">
    <source>
        <dbReference type="EMBL" id="KAK9158250.1"/>
    </source>
</evidence>
<name>A0AAP0KVN7_9MAGN</name>
<dbReference type="Proteomes" id="UP001419268">
    <property type="component" value="Unassembled WGS sequence"/>
</dbReference>
<sequence length="52" mass="6090">MQARQVYLLPYPSLRRDHHEWLAVSKLQPKFIDKENITTNVEEVVPPANVAF</sequence>
<dbReference type="EMBL" id="JBBNAG010000002">
    <property type="protein sequence ID" value="KAK9158250.1"/>
    <property type="molecule type" value="Genomic_DNA"/>
</dbReference>